<dbReference type="GO" id="GO:0000462">
    <property type="term" value="P:maturation of SSU-rRNA from tricistronic rRNA transcript (SSU-rRNA, 5.8S rRNA, LSU-rRNA)"/>
    <property type="evidence" value="ECO:0007669"/>
    <property type="project" value="TreeGrafter"/>
</dbReference>
<dbReference type="InterPro" id="IPR036322">
    <property type="entry name" value="WD40_repeat_dom_sf"/>
</dbReference>
<keyword evidence="3 7" id="KW-0853">WD repeat</keyword>
<dbReference type="Pfam" id="PF04158">
    <property type="entry name" value="Sof1"/>
    <property type="match status" value="1"/>
</dbReference>
<accession>A0AAW2H8G1</accession>
<evidence type="ECO:0000313" key="10">
    <source>
        <dbReference type="EMBL" id="KAL0265995.1"/>
    </source>
</evidence>
<dbReference type="PROSITE" id="PS50294">
    <property type="entry name" value="WD_REPEATS_REGION"/>
    <property type="match status" value="1"/>
</dbReference>
<name>A0AAW2H8G1_9NEOP</name>
<keyword evidence="4" id="KW-0677">Repeat</keyword>
<dbReference type="EMBL" id="JARGDH010000006">
    <property type="protein sequence ID" value="KAL0265995.1"/>
    <property type="molecule type" value="Genomic_DNA"/>
</dbReference>
<evidence type="ECO:0000256" key="5">
    <source>
        <dbReference type="ARBA" id="ARBA00023242"/>
    </source>
</evidence>
<reference evidence="10" key="1">
    <citation type="journal article" date="2024" name="Gigascience">
        <title>Chromosome-level genome of the poultry shaft louse Menopon gallinae provides insight into the host-switching and adaptive evolution of parasitic lice.</title>
        <authorList>
            <person name="Xu Y."/>
            <person name="Ma L."/>
            <person name="Liu S."/>
            <person name="Liang Y."/>
            <person name="Liu Q."/>
            <person name="He Z."/>
            <person name="Tian L."/>
            <person name="Duan Y."/>
            <person name="Cai W."/>
            <person name="Li H."/>
            <person name="Song F."/>
        </authorList>
    </citation>
    <scope>NUCLEOTIDE SEQUENCE</scope>
    <source>
        <strain evidence="10">Cailab_2023a</strain>
    </source>
</reference>
<protein>
    <recommendedName>
        <fullName evidence="9">Sof1-like protein domain-containing protein</fullName>
    </recommendedName>
</protein>
<proteinExistence type="inferred from homology"/>
<dbReference type="GO" id="GO:0032040">
    <property type="term" value="C:small-subunit processome"/>
    <property type="evidence" value="ECO:0007669"/>
    <property type="project" value="TreeGrafter"/>
</dbReference>
<dbReference type="InterPro" id="IPR051733">
    <property type="entry name" value="WD_repeat_DCAF13/WDSOF1"/>
</dbReference>
<evidence type="ECO:0000256" key="8">
    <source>
        <dbReference type="SAM" id="MobiDB-lite"/>
    </source>
</evidence>
<dbReference type="PANTHER" id="PTHR22851">
    <property type="entry name" value="U3 SMALL NUCLEOLAR RNA U3 SNORNA ASSOCIATED PROTEIN"/>
    <property type="match status" value="1"/>
</dbReference>
<feature type="compositionally biased region" description="Basic and acidic residues" evidence="8">
    <location>
        <begin position="198"/>
        <end position="207"/>
    </location>
</feature>
<evidence type="ECO:0000256" key="6">
    <source>
        <dbReference type="ARBA" id="ARBA00023274"/>
    </source>
</evidence>
<evidence type="ECO:0000256" key="2">
    <source>
        <dbReference type="ARBA" id="ARBA00005649"/>
    </source>
</evidence>
<organism evidence="10">
    <name type="scientific">Menopon gallinae</name>
    <name type="common">poultry shaft louse</name>
    <dbReference type="NCBI Taxonomy" id="328185"/>
    <lineage>
        <taxon>Eukaryota</taxon>
        <taxon>Metazoa</taxon>
        <taxon>Ecdysozoa</taxon>
        <taxon>Arthropoda</taxon>
        <taxon>Hexapoda</taxon>
        <taxon>Insecta</taxon>
        <taxon>Pterygota</taxon>
        <taxon>Neoptera</taxon>
        <taxon>Paraneoptera</taxon>
        <taxon>Psocodea</taxon>
        <taxon>Troctomorpha</taxon>
        <taxon>Phthiraptera</taxon>
        <taxon>Amblycera</taxon>
        <taxon>Menoponidae</taxon>
        <taxon>Menopon</taxon>
    </lineage>
</organism>
<dbReference type="SMART" id="SM00320">
    <property type="entry name" value="WD40"/>
    <property type="match status" value="2"/>
</dbReference>
<evidence type="ECO:0000259" key="9">
    <source>
        <dbReference type="Pfam" id="PF04158"/>
    </source>
</evidence>
<dbReference type="PROSITE" id="PS50082">
    <property type="entry name" value="WD_REPEATS_2"/>
    <property type="match status" value="1"/>
</dbReference>
<evidence type="ECO:0000256" key="1">
    <source>
        <dbReference type="ARBA" id="ARBA00004604"/>
    </source>
</evidence>
<dbReference type="SUPFAM" id="SSF50978">
    <property type="entry name" value="WD40 repeat-like"/>
    <property type="match status" value="1"/>
</dbReference>
<evidence type="ECO:0000256" key="7">
    <source>
        <dbReference type="PROSITE-ProRule" id="PRU00221"/>
    </source>
</evidence>
<comment type="subcellular location">
    <subcellularLocation>
        <location evidence="1">Nucleus</location>
        <location evidence="1">Nucleolus</location>
    </subcellularLocation>
</comment>
<comment type="caution">
    <text evidence="10">The sequence shown here is derived from an EMBL/GenBank/DDBJ whole genome shotgun (WGS) entry which is preliminary data.</text>
</comment>
<comment type="similarity">
    <text evidence="2">Belongs to the WD repeat DCAF13/WDSOF1 family.</text>
</comment>
<dbReference type="Pfam" id="PF00400">
    <property type="entry name" value="WD40"/>
    <property type="match status" value="2"/>
</dbReference>
<gene>
    <name evidence="10" type="ORF">PYX00_011712</name>
</gene>
<keyword evidence="5" id="KW-0539">Nucleus</keyword>
<feature type="repeat" description="WD" evidence="7">
    <location>
        <begin position="98"/>
        <end position="139"/>
    </location>
</feature>
<dbReference type="PANTHER" id="PTHR22851:SF0">
    <property type="entry name" value="DDB1- AND CUL4-ASSOCIATED FACTOR 13"/>
    <property type="match status" value="1"/>
</dbReference>
<dbReference type="InterPro" id="IPR007287">
    <property type="entry name" value="Sof1"/>
</dbReference>
<sequence>MCFQEELAVGTTSGVCVFDVNKKTVKSAYGTENVFSVAFNSALDYVLGFGEGKSVVLVDHRVGHEFLSPLGSHIATGSQDKTVRIFDIDERRCEDVYYNRRMYNVNAVRYTNDSQFIVSGSDDGSLRVWKSESSKKLGPLLRRERDALNFSNALKEKFRGVGEIQRIKNHRFLPRRLKNQIKMSATQRMAQQRRKEKALKENSVERE</sequence>
<dbReference type="Gene3D" id="2.130.10.10">
    <property type="entry name" value="YVTN repeat-like/Quinoprotein amine dehydrogenase"/>
    <property type="match status" value="1"/>
</dbReference>
<dbReference type="InterPro" id="IPR001680">
    <property type="entry name" value="WD40_rpt"/>
</dbReference>
<dbReference type="AlphaFoldDB" id="A0AAW2H8G1"/>
<feature type="region of interest" description="Disordered" evidence="8">
    <location>
        <begin position="185"/>
        <end position="207"/>
    </location>
</feature>
<keyword evidence="6" id="KW-0687">Ribonucleoprotein</keyword>
<feature type="domain" description="Sof1-like protein" evidence="9">
    <location>
        <begin position="132"/>
        <end position="202"/>
    </location>
</feature>
<evidence type="ECO:0000256" key="4">
    <source>
        <dbReference type="ARBA" id="ARBA00022737"/>
    </source>
</evidence>
<dbReference type="InterPro" id="IPR015943">
    <property type="entry name" value="WD40/YVTN_repeat-like_dom_sf"/>
</dbReference>
<evidence type="ECO:0000256" key="3">
    <source>
        <dbReference type="ARBA" id="ARBA00022574"/>
    </source>
</evidence>